<evidence type="ECO:0000259" key="1">
    <source>
        <dbReference type="Pfam" id="PF20150"/>
    </source>
</evidence>
<dbReference type="RefSeq" id="XP_018069875.1">
    <property type="nucleotide sequence ID" value="XM_018220034.1"/>
</dbReference>
<proteinExistence type="predicted"/>
<dbReference type="PANTHER" id="PTHR35910">
    <property type="entry name" value="2EXR DOMAIN-CONTAINING PROTEIN"/>
    <property type="match status" value="1"/>
</dbReference>
<dbReference type="InterPro" id="IPR045518">
    <property type="entry name" value="2EXR"/>
</dbReference>
<dbReference type="GeneID" id="28829760"/>
<protein>
    <recommendedName>
        <fullName evidence="1">2EXR domain-containing protein</fullName>
    </recommendedName>
</protein>
<dbReference type="OrthoDB" id="3473305at2759"/>
<feature type="domain" description="2EXR" evidence="1">
    <location>
        <begin position="65"/>
        <end position="150"/>
    </location>
</feature>
<name>A0A194X5R1_MOLSC</name>
<dbReference type="AlphaFoldDB" id="A0A194X5R1"/>
<dbReference type="KEGG" id="psco:LY89DRAFT_735621"/>
<organism evidence="2 3">
    <name type="scientific">Mollisia scopiformis</name>
    <name type="common">Conifer needle endophyte fungus</name>
    <name type="synonym">Phialocephala scopiformis</name>
    <dbReference type="NCBI Taxonomy" id="149040"/>
    <lineage>
        <taxon>Eukaryota</taxon>
        <taxon>Fungi</taxon>
        <taxon>Dikarya</taxon>
        <taxon>Ascomycota</taxon>
        <taxon>Pezizomycotina</taxon>
        <taxon>Leotiomycetes</taxon>
        <taxon>Helotiales</taxon>
        <taxon>Mollisiaceae</taxon>
        <taxon>Mollisia</taxon>
    </lineage>
</organism>
<accession>A0A194X5R1</accession>
<dbReference type="Pfam" id="PF20150">
    <property type="entry name" value="2EXR"/>
    <property type="match status" value="1"/>
</dbReference>
<sequence>MIDLFRGMTWYELIAFCTLGYFREIPRRIRQKCHRAFGKHYDLLCDNYESMRESLEKFSRVMPQFPRFQELPAEIRCLIWNYATPEARVVEMRLKQSKGNKVSFRSICQIPAILHTCQESRAIGLQTYHLAFRTSSSPAMTFVDFERDIIYFGAKAIFQSYKPIISRSKEWWDEEGFSDFENIRRIGLGSTSSPFYEGPNLEELRGVKEIIMVARMEYGSHRKWDLGRNPKLVRFGIFLHDANAVVAWRRIMDRSPKGRPMANASLECFVKAPGDRWWFKGNGVPF</sequence>
<keyword evidence="3" id="KW-1185">Reference proteome</keyword>
<evidence type="ECO:0000313" key="2">
    <source>
        <dbReference type="EMBL" id="KUJ15520.1"/>
    </source>
</evidence>
<reference evidence="2 3" key="1">
    <citation type="submission" date="2015-10" db="EMBL/GenBank/DDBJ databases">
        <title>Full genome of DAOMC 229536 Phialocephala scopiformis, a fungal endophyte of spruce producing the potent anti-insectan compound rugulosin.</title>
        <authorList>
            <consortium name="DOE Joint Genome Institute"/>
            <person name="Walker A.K."/>
            <person name="Frasz S.L."/>
            <person name="Seifert K.A."/>
            <person name="Miller J.D."/>
            <person name="Mondo S.J."/>
            <person name="Labutti K."/>
            <person name="Lipzen A."/>
            <person name="Dockter R."/>
            <person name="Kennedy M."/>
            <person name="Grigoriev I.V."/>
            <person name="Spatafora J.W."/>
        </authorList>
    </citation>
    <scope>NUCLEOTIDE SEQUENCE [LARGE SCALE GENOMIC DNA]</scope>
    <source>
        <strain evidence="2 3">CBS 120377</strain>
    </source>
</reference>
<dbReference type="EMBL" id="KQ947418">
    <property type="protein sequence ID" value="KUJ15520.1"/>
    <property type="molecule type" value="Genomic_DNA"/>
</dbReference>
<dbReference type="Proteomes" id="UP000070700">
    <property type="component" value="Unassembled WGS sequence"/>
</dbReference>
<dbReference type="PANTHER" id="PTHR35910:SF1">
    <property type="entry name" value="2EXR DOMAIN-CONTAINING PROTEIN"/>
    <property type="match status" value="1"/>
</dbReference>
<evidence type="ECO:0000313" key="3">
    <source>
        <dbReference type="Proteomes" id="UP000070700"/>
    </source>
</evidence>
<dbReference type="InParanoid" id="A0A194X5R1"/>
<gene>
    <name evidence="2" type="ORF">LY89DRAFT_735621</name>
</gene>